<dbReference type="InterPro" id="IPR050707">
    <property type="entry name" value="HTH_MetabolicPath_Reg"/>
</dbReference>
<dbReference type="PANTHER" id="PTHR30136">
    <property type="entry name" value="HELIX-TURN-HELIX TRANSCRIPTIONAL REGULATOR, ICLR FAMILY"/>
    <property type="match status" value="1"/>
</dbReference>
<name>A0ABW0NQ39_9MICO</name>
<organism evidence="6 7">
    <name type="scientific">Lysinimonas soli</name>
    <dbReference type="NCBI Taxonomy" id="1074233"/>
    <lineage>
        <taxon>Bacteria</taxon>
        <taxon>Bacillati</taxon>
        <taxon>Actinomycetota</taxon>
        <taxon>Actinomycetes</taxon>
        <taxon>Micrococcales</taxon>
        <taxon>Microbacteriaceae</taxon>
        <taxon>Lysinimonas</taxon>
    </lineage>
</organism>
<reference evidence="7" key="1">
    <citation type="journal article" date="2019" name="Int. J. Syst. Evol. Microbiol.">
        <title>The Global Catalogue of Microorganisms (GCM) 10K type strain sequencing project: providing services to taxonomists for standard genome sequencing and annotation.</title>
        <authorList>
            <consortium name="The Broad Institute Genomics Platform"/>
            <consortium name="The Broad Institute Genome Sequencing Center for Infectious Disease"/>
            <person name="Wu L."/>
            <person name="Ma J."/>
        </authorList>
    </citation>
    <scope>NUCLEOTIDE SEQUENCE [LARGE SCALE GENOMIC DNA]</scope>
    <source>
        <strain evidence="7">CGMCC 4.6997</strain>
    </source>
</reference>
<dbReference type="SUPFAM" id="SSF46785">
    <property type="entry name" value="Winged helix' DNA-binding domain"/>
    <property type="match status" value="1"/>
</dbReference>
<evidence type="ECO:0000313" key="7">
    <source>
        <dbReference type="Proteomes" id="UP001596039"/>
    </source>
</evidence>
<dbReference type="PANTHER" id="PTHR30136:SF24">
    <property type="entry name" value="HTH-TYPE TRANSCRIPTIONAL REPRESSOR ALLR"/>
    <property type="match status" value="1"/>
</dbReference>
<dbReference type="InterPro" id="IPR036388">
    <property type="entry name" value="WH-like_DNA-bd_sf"/>
</dbReference>
<evidence type="ECO:0000256" key="3">
    <source>
        <dbReference type="ARBA" id="ARBA00023163"/>
    </source>
</evidence>
<sequence>MAGRTAVPGASLLDRAVDVLRAFTEDDEGLSLTELGRRTGLARSTVHRLVGQLLGLGLLDRMPGGAVALGAGLWELGELAPLSLRLRERALPHLQTLYEATGENVHLAVLSGTDALYVARVTGTTSIPTMTRMGGRLPLHTTGVGKALLAVQDEAWLADYLRAPLERETAYSITDVSRLRTELDRARELGYATTRQEMTLGNVSIAAALPPVAGLPRAAVGVVTHLTRVDEGRIAPLVMRTAATIGSAVASH</sequence>
<evidence type="ECO:0000259" key="5">
    <source>
        <dbReference type="PROSITE" id="PS51078"/>
    </source>
</evidence>
<keyword evidence="1" id="KW-0805">Transcription regulation</keyword>
<comment type="caution">
    <text evidence="6">The sequence shown here is derived from an EMBL/GenBank/DDBJ whole genome shotgun (WGS) entry which is preliminary data.</text>
</comment>
<gene>
    <name evidence="6" type="ORF">ACFPJ4_09560</name>
</gene>
<evidence type="ECO:0000313" key="6">
    <source>
        <dbReference type="EMBL" id="MFC5502484.1"/>
    </source>
</evidence>
<evidence type="ECO:0000256" key="2">
    <source>
        <dbReference type="ARBA" id="ARBA00023125"/>
    </source>
</evidence>
<dbReference type="InterPro" id="IPR036390">
    <property type="entry name" value="WH_DNA-bd_sf"/>
</dbReference>
<dbReference type="SUPFAM" id="SSF55781">
    <property type="entry name" value="GAF domain-like"/>
    <property type="match status" value="1"/>
</dbReference>
<protein>
    <submittedName>
        <fullName evidence="6">IclR family transcriptional regulator</fullName>
    </submittedName>
</protein>
<dbReference type="Pfam" id="PF09339">
    <property type="entry name" value="HTH_IclR"/>
    <property type="match status" value="1"/>
</dbReference>
<dbReference type="Proteomes" id="UP001596039">
    <property type="component" value="Unassembled WGS sequence"/>
</dbReference>
<dbReference type="Gene3D" id="1.10.10.10">
    <property type="entry name" value="Winged helix-like DNA-binding domain superfamily/Winged helix DNA-binding domain"/>
    <property type="match status" value="1"/>
</dbReference>
<dbReference type="SMART" id="SM00346">
    <property type="entry name" value="HTH_ICLR"/>
    <property type="match status" value="1"/>
</dbReference>
<feature type="domain" description="IclR-ED" evidence="5">
    <location>
        <begin position="72"/>
        <end position="252"/>
    </location>
</feature>
<dbReference type="PROSITE" id="PS51077">
    <property type="entry name" value="HTH_ICLR"/>
    <property type="match status" value="1"/>
</dbReference>
<dbReference type="InterPro" id="IPR014757">
    <property type="entry name" value="Tscrpt_reg_IclR_C"/>
</dbReference>
<keyword evidence="7" id="KW-1185">Reference proteome</keyword>
<evidence type="ECO:0000256" key="1">
    <source>
        <dbReference type="ARBA" id="ARBA00023015"/>
    </source>
</evidence>
<dbReference type="PROSITE" id="PS51078">
    <property type="entry name" value="ICLR_ED"/>
    <property type="match status" value="1"/>
</dbReference>
<keyword evidence="3" id="KW-0804">Transcription</keyword>
<dbReference type="InterPro" id="IPR005471">
    <property type="entry name" value="Tscrpt_reg_IclR_N"/>
</dbReference>
<dbReference type="Gene3D" id="3.30.450.40">
    <property type="match status" value="1"/>
</dbReference>
<dbReference type="InterPro" id="IPR029016">
    <property type="entry name" value="GAF-like_dom_sf"/>
</dbReference>
<keyword evidence="2" id="KW-0238">DNA-binding</keyword>
<dbReference type="Pfam" id="PF01614">
    <property type="entry name" value="IclR_C"/>
    <property type="match status" value="1"/>
</dbReference>
<feature type="domain" description="HTH iclR-type" evidence="4">
    <location>
        <begin position="10"/>
        <end position="78"/>
    </location>
</feature>
<accession>A0ABW0NQ39</accession>
<evidence type="ECO:0000259" key="4">
    <source>
        <dbReference type="PROSITE" id="PS51077"/>
    </source>
</evidence>
<proteinExistence type="predicted"/>
<dbReference type="RefSeq" id="WP_386740176.1">
    <property type="nucleotide sequence ID" value="NZ_JBHSMG010000002.1"/>
</dbReference>
<dbReference type="EMBL" id="JBHSMG010000002">
    <property type="protein sequence ID" value="MFC5502484.1"/>
    <property type="molecule type" value="Genomic_DNA"/>
</dbReference>